<dbReference type="Proteomes" id="UP001596024">
    <property type="component" value="Unassembled WGS sequence"/>
</dbReference>
<sequence>MNNAIYWIVLALIADEPAIQRNLDNFRDMHQSMATFAYEAGRTSYIFGPFANDIFNCAERAREISPNIGEIVNYGVKITQRANTITYDYNPLYYIEELHGPYEYVRAFSCTRYTHNDSLIIYMDN</sequence>
<dbReference type="EMBL" id="JBHSGQ010000028">
    <property type="protein sequence ID" value="MFC4726549.1"/>
    <property type="molecule type" value="Genomic_DNA"/>
</dbReference>
<comment type="caution">
    <text evidence="1">The sequence shown here is derived from an EMBL/GenBank/DDBJ whole genome shotgun (WGS) entry which is preliminary data.</text>
</comment>
<organism evidence="1 2">
    <name type="scientific">Glycocaulis abyssi</name>
    <dbReference type="NCBI Taxonomy" id="1433403"/>
    <lineage>
        <taxon>Bacteria</taxon>
        <taxon>Pseudomonadati</taxon>
        <taxon>Pseudomonadota</taxon>
        <taxon>Alphaproteobacteria</taxon>
        <taxon>Maricaulales</taxon>
        <taxon>Maricaulaceae</taxon>
        <taxon>Glycocaulis</taxon>
    </lineage>
</organism>
<gene>
    <name evidence="1" type="ORF">ACFPB0_14755</name>
</gene>
<reference evidence="2" key="1">
    <citation type="journal article" date="2019" name="Int. J. Syst. Evol. Microbiol.">
        <title>The Global Catalogue of Microorganisms (GCM) 10K type strain sequencing project: providing services to taxonomists for standard genome sequencing and annotation.</title>
        <authorList>
            <consortium name="The Broad Institute Genomics Platform"/>
            <consortium name="The Broad Institute Genome Sequencing Center for Infectious Disease"/>
            <person name="Wu L."/>
            <person name="Ma J."/>
        </authorList>
    </citation>
    <scope>NUCLEOTIDE SEQUENCE [LARGE SCALE GENOMIC DNA]</scope>
    <source>
        <strain evidence="2">CCUG 62981</strain>
    </source>
</reference>
<protein>
    <submittedName>
        <fullName evidence="1">Uncharacterized protein</fullName>
    </submittedName>
</protein>
<proteinExistence type="predicted"/>
<keyword evidence="2" id="KW-1185">Reference proteome</keyword>
<evidence type="ECO:0000313" key="1">
    <source>
        <dbReference type="EMBL" id="MFC4726549.1"/>
    </source>
</evidence>
<accession>A0ABV9NGG2</accession>
<name>A0ABV9NGG2_9PROT</name>
<dbReference type="RefSeq" id="WP_371393161.1">
    <property type="nucleotide sequence ID" value="NZ_CP163421.1"/>
</dbReference>
<evidence type="ECO:0000313" key="2">
    <source>
        <dbReference type="Proteomes" id="UP001596024"/>
    </source>
</evidence>